<sequence>MFHAKVDQRTSLAGKNRFEMLVFKVNQQTFGINVFKVREIVRLTEVRRAPHMHPHLLGLASIRGEALPVINTHKAIGMGDSQSEQPMLIVTEFNQRALAFLVDSVQHTVTLDWNECEPPPTRYQQSGLLTAYANVEGSKVGILDVEKILSVIDGERRNRPKVDANQVQRDDKILVVDDSRIARRQVTRTVESLGFKAIEFANGKEALLHLQQLVADGLEVQQQYALMITDIEMPVMDGYTLTSKVKSTQELRELTVVMHSSLSGVFNTAMTQKVGADFFLAKFDAEALQDLIKEAFELSQSKLKAQFEVTTQ</sequence>
<dbReference type="InterPro" id="IPR011006">
    <property type="entry name" value="CheY-like_superfamily"/>
</dbReference>
<proteinExistence type="predicted"/>
<dbReference type="PANTHER" id="PTHR47233:SF3">
    <property type="entry name" value="CHEMOTAXIS PROTEIN CHEV"/>
    <property type="match status" value="1"/>
</dbReference>
<dbReference type="Gene3D" id="3.40.50.2300">
    <property type="match status" value="1"/>
</dbReference>
<dbReference type="SMART" id="SM00260">
    <property type="entry name" value="CheW"/>
    <property type="match status" value="1"/>
</dbReference>
<keyword evidence="5" id="KW-1185">Reference proteome</keyword>
<dbReference type="SUPFAM" id="SSF52172">
    <property type="entry name" value="CheY-like"/>
    <property type="match status" value="1"/>
</dbReference>
<evidence type="ECO:0000259" key="3">
    <source>
        <dbReference type="PROSITE" id="PS50851"/>
    </source>
</evidence>
<comment type="caution">
    <text evidence="4">The sequence shown here is derived from an EMBL/GenBank/DDBJ whole genome shotgun (WGS) entry which is preliminary data.</text>
</comment>
<dbReference type="PANTHER" id="PTHR47233">
    <property type="entry name" value="CHEMOTAXIS PROTEIN CHEV"/>
    <property type="match status" value="1"/>
</dbReference>
<dbReference type="PROSITE" id="PS50110">
    <property type="entry name" value="RESPONSE_REGULATORY"/>
    <property type="match status" value="1"/>
</dbReference>
<dbReference type="PIRSF" id="PIRSF002867">
    <property type="entry name" value="CheV"/>
    <property type="match status" value="1"/>
</dbReference>
<evidence type="ECO:0000256" key="1">
    <source>
        <dbReference type="PROSITE-ProRule" id="PRU00169"/>
    </source>
</evidence>
<reference evidence="4" key="2">
    <citation type="submission" date="2023-01" db="EMBL/GenBank/DDBJ databases">
        <title>Draft genome sequence of Paraferrimonas sedimenticola strain NBRC 101628.</title>
        <authorList>
            <person name="Sun Q."/>
            <person name="Mori K."/>
        </authorList>
    </citation>
    <scope>NUCLEOTIDE SEQUENCE</scope>
    <source>
        <strain evidence="4">NBRC 101628</strain>
    </source>
</reference>
<gene>
    <name evidence="4" type="ORF">GCM10007895_09630</name>
</gene>
<evidence type="ECO:0000313" key="5">
    <source>
        <dbReference type="Proteomes" id="UP001161422"/>
    </source>
</evidence>
<organism evidence="4 5">
    <name type="scientific">Paraferrimonas sedimenticola</name>
    <dbReference type="NCBI Taxonomy" id="375674"/>
    <lineage>
        <taxon>Bacteria</taxon>
        <taxon>Pseudomonadati</taxon>
        <taxon>Pseudomonadota</taxon>
        <taxon>Gammaproteobacteria</taxon>
        <taxon>Alteromonadales</taxon>
        <taxon>Ferrimonadaceae</taxon>
        <taxon>Paraferrimonas</taxon>
    </lineage>
</organism>
<dbReference type="GO" id="GO:0006935">
    <property type="term" value="P:chemotaxis"/>
    <property type="evidence" value="ECO:0007669"/>
    <property type="project" value="InterPro"/>
</dbReference>
<dbReference type="InterPro" id="IPR001789">
    <property type="entry name" value="Sig_transdc_resp-reg_receiver"/>
</dbReference>
<name>A0AA37RVH8_9GAMM</name>
<feature type="modified residue" description="4-aspartylphosphate" evidence="1">
    <location>
        <position position="230"/>
    </location>
</feature>
<dbReference type="InterPro" id="IPR024181">
    <property type="entry name" value="Chemotax_regulator_CheV"/>
</dbReference>
<accession>A0AA37RVH8</accession>
<evidence type="ECO:0000259" key="2">
    <source>
        <dbReference type="PROSITE" id="PS50110"/>
    </source>
</evidence>
<keyword evidence="1" id="KW-0597">Phosphoprotein</keyword>
<dbReference type="Gene3D" id="2.30.30.40">
    <property type="entry name" value="SH3 Domains"/>
    <property type="match status" value="1"/>
</dbReference>
<protein>
    <submittedName>
        <fullName evidence="4">Chemotaxis protein CheW</fullName>
    </submittedName>
</protein>
<feature type="domain" description="Response regulatory" evidence="2">
    <location>
        <begin position="172"/>
        <end position="297"/>
    </location>
</feature>
<dbReference type="SMART" id="SM00448">
    <property type="entry name" value="REC"/>
    <property type="match status" value="1"/>
</dbReference>
<evidence type="ECO:0000313" key="4">
    <source>
        <dbReference type="EMBL" id="GLP95657.1"/>
    </source>
</evidence>
<feature type="domain" description="CheW-like" evidence="3">
    <location>
        <begin position="17"/>
        <end position="154"/>
    </location>
</feature>
<dbReference type="GO" id="GO:0000160">
    <property type="term" value="P:phosphorelay signal transduction system"/>
    <property type="evidence" value="ECO:0007669"/>
    <property type="project" value="InterPro"/>
</dbReference>
<dbReference type="InterPro" id="IPR002545">
    <property type="entry name" value="CheW-lke_dom"/>
</dbReference>
<dbReference type="SUPFAM" id="SSF50341">
    <property type="entry name" value="CheW-like"/>
    <property type="match status" value="1"/>
</dbReference>
<dbReference type="Pfam" id="PF01584">
    <property type="entry name" value="CheW"/>
    <property type="match status" value="1"/>
</dbReference>
<dbReference type="InterPro" id="IPR036061">
    <property type="entry name" value="CheW-like_dom_sf"/>
</dbReference>
<dbReference type="RefSeq" id="WP_169902930.1">
    <property type="nucleotide sequence ID" value="NZ_BSNC01000003.1"/>
</dbReference>
<reference evidence="4" key="1">
    <citation type="journal article" date="2014" name="Int. J. Syst. Evol. Microbiol.">
        <title>Complete genome sequence of Corynebacterium casei LMG S-19264T (=DSM 44701T), isolated from a smear-ripened cheese.</title>
        <authorList>
            <consortium name="US DOE Joint Genome Institute (JGI-PGF)"/>
            <person name="Walter F."/>
            <person name="Albersmeier A."/>
            <person name="Kalinowski J."/>
            <person name="Ruckert C."/>
        </authorList>
    </citation>
    <scope>NUCLEOTIDE SEQUENCE</scope>
    <source>
        <strain evidence="4">NBRC 101628</strain>
    </source>
</reference>
<dbReference type="EMBL" id="BSNC01000003">
    <property type="protein sequence ID" value="GLP95657.1"/>
    <property type="molecule type" value="Genomic_DNA"/>
</dbReference>
<dbReference type="PROSITE" id="PS50851">
    <property type="entry name" value="CHEW"/>
    <property type="match status" value="1"/>
</dbReference>
<dbReference type="Gene3D" id="2.40.50.180">
    <property type="entry name" value="CheA-289, Domain 4"/>
    <property type="match status" value="1"/>
</dbReference>
<dbReference type="Pfam" id="PF00072">
    <property type="entry name" value="Response_reg"/>
    <property type="match status" value="1"/>
</dbReference>
<dbReference type="Proteomes" id="UP001161422">
    <property type="component" value="Unassembled WGS sequence"/>
</dbReference>
<dbReference type="AlphaFoldDB" id="A0AA37RVH8"/>